<feature type="compositionally biased region" description="Basic residues" evidence="1">
    <location>
        <begin position="288"/>
        <end position="298"/>
    </location>
</feature>
<dbReference type="Proteomes" id="UP000283383">
    <property type="component" value="Unassembled WGS sequence"/>
</dbReference>
<keyword evidence="3" id="KW-1185">Reference proteome</keyword>
<evidence type="ECO:0000313" key="3">
    <source>
        <dbReference type="Proteomes" id="UP000283383"/>
    </source>
</evidence>
<organism evidence="2 3">
    <name type="scientific">Golovinomyces cichoracearum</name>
    <dbReference type="NCBI Taxonomy" id="62708"/>
    <lineage>
        <taxon>Eukaryota</taxon>
        <taxon>Fungi</taxon>
        <taxon>Dikarya</taxon>
        <taxon>Ascomycota</taxon>
        <taxon>Pezizomycotina</taxon>
        <taxon>Leotiomycetes</taxon>
        <taxon>Erysiphales</taxon>
        <taxon>Erysiphaceae</taxon>
        <taxon>Golovinomyces</taxon>
    </lineage>
</organism>
<comment type="caution">
    <text evidence="2">The sequence shown here is derived from an EMBL/GenBank/DDBJ whole genome shotgun (WGS) entry which is preliminary data.</text>
</comment>
<sequence>MPSIGLTVPIIAPPPDISDVFQFSKSYHDIVNSVVTESYRPDVLRLSKKCYDLTVKIYNERRFISSLEEASAKGSIPPFIQDAIKIPKIQFTKEFEFTPAHQNATHELSEHVIQIQKSMIWKCIEMKTTELEYLKAPIVFDTLVKEGEKEIDRIFTYASSFSNEPSLSMVNDYVNVKRLLPLILNQTKQLAANKVLEQAAAKTRKAEKKIDIGVVMGNAPSDDLISYIRSEVAKNLKLAQSNKIIQKNHDKSRNGHVSTKKTLKPKSVTKVQKKSQKVAKGNANEKRRQIKKCLDRHH</sequence>
<feature type="region of interest" description="Disordered" evidence="1">
    <location>
        <begin position="246"/>
        <end position="298"/>
    </location>
</feature>
<reference evidence="2 3" key="1">
    <citation type="journal article" date="2018" name="BMC Genomics">
        <title>Comparative genome analyses reveal sequence features reflecting distinct modes of host-adaptation between dicot and monocot powdery mildew.</title>
        <authorList>
            <person name="Wu Y."/>
            <person name="Ma X."/>
            <person name="Pan Z."/>
            <person name="Kale S.D."/>
            <person name="Song Y."/>
            <person name="King H."/>
            <person name="Zhang Q."/>
            <person name="Presley C."/>
            <person name="Deng X."/>
            <person name="Wei C.I."/>
            <person name="Xiao S."/>
        </authorList>
    </citation>
    <scope>NUCLEOTIDE SEQUENCE [LARGE SCALE GENOMIC DNA]</scope>
    <source>
        <strain evidence="2">UMSG3</strain>
    </source>
</reference>
<accession>A0A420H832</accession>
<dbReference type="AlphaFoldDB" id="A0A420H832"/>
<evidence type="ECO:0000256" key="1">
    <source>
        <dbReference type="SAM" id="MobiDB-lite"/>
    </source>
</evidence>
<proteinExistence type="predicted"/>
<evidence type="ECO:0000313" key="2">
    <source>
        <dbReference type="EMBL" id="RKF53586.1"/>
    </source>
</evidence>
<dbReference type="EMBL" id="MCBQ01021750">
    <property type="protein sequence ID" value="RKF53586.1"/>
    <property type="molecule type" value="Genomic_DNA"/>
</dbReference>
<gene>
    <name evidence="2" type="ORF">GcM3_217003</name>
</gene>
<name>A0A420H832_9PEZI</name>
<protein>
    <submittedName>
        <fullName evidence="2">Uncharacterized protein</fullName>
    </submittedName>
</protein>